<name>A0A1I5DWR0_9PROT</name>
<dbReference type="GO" id="GO:0050660">
    <property type="term" value="F:flavin adenine dinucleotide binding"/>
    <property type="evidence" value="ECO:0007669"/>
    <property type="project" value="TreeGrafter"/>
</dbReference>
<accession>A0A1I5DWR0</accession>
<dbReference type="GO" id="GO:0008767">
    <property type="term" value="F:UDP-galactopyranose mutase activity"/>
    <property type="evidence" value="ECO:0007669"/>
    <property type="project" value="TreeGrafter"/>
</dbReference>
<dbReference type="SUPFAM" id="SSF53756">
    <property type="entry name" value="UDP-Glycosyltransferase/glycogen phosphorylase"/>
    <property type="match status" value="1"/>
</dbReference>
<dbReference type="PANTHER" id="PTHR21197:SF0">
    <property type="entry name" value="UDP-GALACTOPYRANOSE MUTASE"/>
    <property type="match status" value="1"/>
</dbReference>
<dbReference type="RefSeq" id="WP_074797751.1">
    <property type="nucleotide sequence ID" value="NZ_FOVJ01000006.1"/>
</dbReference>
<protein>
    <submittedName>
        <fullName evidence="1">Protoporphyrinogen oxidase</fullName>
    </submittedName>
</protein>
<dbReference type="SUPFAM" id="SSF51445">
    <property type="entry name" value="(Trans)glycosidases"/>
    <property type="match status" value="1"/>
</dbReference>
<evidence type="ECO:0000313" key="2">
    <source>
        <dbReference type="Proteomes" id="UP000183107"/>
    </source>
</evidence>
<dbReference type="GO" id="GO:0005829">
    <property type="term" value="C:cytosol"/>
    <property type="evidence" value="ECO:0007669"/>
    <property type="project" value="TreeGrafter"/>
</dbReference>
<dbReference type="Proteomes" id="UP000183107">
    <property type="component" value="Unassembled WGS sequence"/>
</dbReference>
<keyword evidence="2" id="KW-1185">Reference proteome</keyword>
<dbReference type="PANTHER" id="PTHR21197">
    <property type="entry name" value="UDP-GALACTOPYRANOSE MUTASE"/>
    <property type="match status" value="1"/>
</dbReference>
<evidence type="ECO:0000313" key="1">
    <source>
        <dbReference type="EMBL" id="SFO03633.1"/>
    </source>
</evidence>
<proteinExistence type="predicted"/>
<dbReference type="SUPFAM" id="SSF51971">
    <property type="entry name" value="Nucleotide-binding domain"/>
    <property type="match status" value="1"/>
</dbReference>
<dbReference type="STRING" id="1266925.GCA_000619905_02408"/>
<dbReference type="EMBL" id="FOVJ01000006">
    <property type="protein sequence ID" value="SFO03633.1"/>
    <property type="molecule type" value="Genomic_DNA"/>
</dbReference>
<dbReference type="Gene3D" id="3.50.50.60">
    <property type="entry name" value="FAD/NAD(P)-binding domain"/>
    <property type="match status" value="2"/>
</dbReference>
<dbReference type="Gene3D" id="3.40.50.2000">
    <property type="entry name" value="Glycogen Phosphorylase B"/>
    <property type="match status" value="1"/>
</dbReference>
<sequence length="1278" mass="144323">MNSTDKGIFRSYWQAGYEGADHINGAGLNLSMNDATQHTSLAYDDYLLLKDFEIGTVRESVGWRSVEKAGHFDFSSIESRAHAARELGLQVIWTLCHYGWPDDVDVYSPDFVERFSHYCGRVVDYLESFSTANTVSIYSPINEISFASWAFARNRFMCPNSGGDDGTELKRQLVRATLRSCEAIWDINPSARILHCDPTIHVVAPHNRPDLEDHAVMYRESQFAAWDMLCGNRDPELGGAPHFLDLIGVNYYHSNQWEIEGSSLYWHLGHPRRLPLYSLLTEVYRRYQRPILLSETSHVGSGRGAWIKEVAEQAALTQQLGVDLQGICLYPIVDRPDWDDPHQWHKSGLWDVNILGEKRYQRVLSEPYATGLRDAQRLLTRFSNYIPTQAALTSQGAAMTTIIVFSHLRWDFVYQRPQHLLSRLAENYKIVFIEEPVFHEHDSFLEISVPGPNVTVLKPYTPVAAPGFHDEQLPHLIKLMRQFVVLDEEHMAWFYTPMALPLLQELQPALVIYDCMDELAAFKNPPKQMLQRENGLLKVADLVFTGGPSLYHAKRERHANVHCFPSSVDLVHFEQALDRSNTHPAHEDIPGPRLGYYGVIDERIDTELLARLADAHPRWQIVLVGPVVKIDPASLPQRHNIHYLGQQPYKALPHFLAGWNVCLLPFAVNESTRFISPTKTLEYMAAELPIVSTPVNDVVDLYGEVVSIAESPQAFIKACEHALLTTPEEHKRNVVKMRELVSATSWNTTAEKMHELMQLTSVQKEESISIARPWAERHLPIQRGIQSVPAENKKTVIIGAGPTGLSAAYHLDEDTLLLDKNSTVGGWCRSIEDKGFTFDHAGHIMFSNDAYVLQLYKILLGNNVHWQNREAWVYSKGVHTRYPFQGALYGLPPNVIKECIVGAIESRYGASKNPESKATGGACQGVDGAAAVLSDCCADGTVPDSGATRLHEDTTATRNRPENFEEFIYRMWGSGIAKHFAIPYNRKLWTVPLTEMETSWLGGRVPLPDLEEIIEGALQPVGKPMGPNARFGYPLRGGFQAMMSGFVPHIKGKIELNADVAHISPGQRLITLRDGRRYRYENLISTMPLPELIRRMGDEAPHPIRKAVAALRHVSVRCVNLGIGRENITDKHWIYYPEDTIFHRIFLQGNASPGCNPRGGFGLTCEISYSPAKPLPKDGQDLIDQCMADCIKVGLLTPEDKLITANLVDMPYAYVVYDHARKHSVEMVKRWLSERDIILAGRYSEWEYYNSDHAFLAGKKAADLIKQMKPIEKMYVAE</sequence>
<dbReference type="Pfam" id="PF13692">
    <property type="entry name" value="Glyco_trans_1_4"/>
    <property type="match status" value="1"/>
</dbReference>
<dbReference type="OrthoDB" id="9816564at2"/>
<dbReference type="AlphaFoldDB" id="A0A1I5DWR0"/>
<dbReference type="InterPro" id="IPR017853">
    <property type="entry name" value="GH"/>
</dbReference>
<reference evidence="2" key="1">
    <citation type="submission" date="2016-10" db="EMBL/GenBank/DDBJ databases">
        <authorList>
            <person name="Varghese N."/>
        </authorList>
    </citation>
    <scope>NUCLEOTIDE SEQUENCE [LARGE SCALE GENOMIC DNA]</scope>
    <source>
        <strain evidence="2">Nsp8</strain>
    </source>
</reference>
<dbReference type="Pfam" id="PF13450">
    <property type="entry name" value="NAD_binding_8"/>
    <property type="match status" value="1"/>
</dbReference>
<dbReference type="Gene3D" id="3.20.20.80">
    <property type="entry name" value="Glycosidases"/>
    <property type="match status" value="1"/>
</dbReference>
<gene>
    <name evidence="1" type="ORF">SAMN05216386_2436</name>
</gene>
<organism evidence="1 2">
    <name type="scientific">Nitrosospira briensis</name>
    <dbReference type="NCBI Taxonomy" id="35799"/>
    <lineage>
        <taxon>Bacteria</taxon>
        <taxon>Pseudomonadati</taxon>
        <taxon>Pseudomonadota</taxon>
        <taxon>Betaproteobacteria</taxon>
        <taxon>Nitrosomonadales</taxon>
        <taxon>Nitrosomonadaceae</taxon>
        <taxon>Nitrosospira</taxon>
    </lineage>
</organism>
<dbReference type="InterPro" id="IPR036188">
    <property type="entry name" value="FAD/NAD-bd_sf"/>
</dbReference>